<evidence type="ECO:0000313" key="1">
    <source>
        <dbReference type="EMBL" id="MFC7410870.1"/>
    </source>
</evidence>
<keyword evidence="2" id="KW-1185">Reference proteome</keyword>
<organism evidence="1 2">
    <name type="scientific">Hydrogenophaga atypica</name>
    <dbReference type="NCBI Taxonomy" id="249409"/>
    <lineage>
        <taxon>Bacteria</taxon>
        <taxon>Pseudomonadati</taxon>
        <taxon>Pseudomonadota</taxon>
        <taxon>Betaproteobacteria</taxon>
        <taxon>Burkholderiales</taxon>
        <taxon>Comamonadaceae</taxon>
        <taxon>Hydrogenophaga</taxon>
    </lineage>
</organism>
<name>A0ABW2QNB7_9BURK</name>
<protein>
    <recommendedName>
        <fullName evidence="3">DUF5405 domain-containing protein</fullName>
    </recommendedName>
</protein>
<accession>A0ABW2QNB7</accession>
<dbReference type="RefSeq" id="WP_382226441.1">
    <property type="nucleotide sequence ID" value="NZ_JBHTCA010000020.1"/>
</dbReference>
<proteinExistence type="predicted"/>
<reference evidence="2" key="1">
    <citation type="journal article" date="2019" name="Int. J. Syst. Evol. Microbiol.">
        <title>The Global Catalogue of Microorganisms (GCM) 10K type strain sequencing project: providing services to taxonomists for standard genome sequencing and annotation.</title>
        <authorList>
            <consortium name="The Broad Institute Genomics Platform"/>
            <consortium name="The Broad Institute Genome Sequencing Center for Infectious Disease"/>
            <person name="Wu L."/>
            <person name="Ma J."/>
        </authorList>
    </citation>
    <scope>NUCLEOTIDE SEQUENCE [LARGE SCALE GENOMIC DNA]</scope>
    <source>
        <strain evidence="2">CGMCC 1.12371</strain>
    </source>
</reference>
<evidence type="ECO:0000313" key="2">
    <source>
        <dbReference type="Proteomes" id="UP001596501"/>
    </source>
</evidence>
<dbReference type="Proteomes" id="UP001596501">
    <property type="component" value="Unassembled WGS sequence"/>
</dbReference>
<evidence type="ECO:0008006" key="3">
    <source>
        <dbReference type="Google" id="ProtNLM"/>
    </source>
</evidence>
<dbReference type="EMBL" id="JBHTCA010000020">
    <property type="protein sequence ID" value="MFC7410870.1"/>
    <property type="molecule type" value="Genomic_DNA"/>
</dbReference>
<comment type="caution">
    <text evidence="1">The sequence shown here is derived from an EMBL/GenBank/DDBJ whole genome shotgun (WGS) entry which is preliminary data.</text>
</comment>
<sequence length="119" mass="12798">MTAVHIPALKVEQQDGLVFVSQRREGQTATAALHPTHIRFLAEQCGLAPASDPSAAKQIATLALRLRVLHRRIDELGHDLTNCPDLDHALEQALALAEIADAYIADLPDDKPANPGQAP</sequence>
<gene>
    <name evidence="1" type="ORF">ACFQPB_18585</name>
</gene>